<accession>A0ABV0KN82</accession>
<name>A0ABV0KN82_9CYAN</name>
<dbReference type="Pfam" id="PF00072">
    <property type="entry name" value="Response_reg"/>
    <property type="match status" value="2"/>
</dbReference>
<feature type="domain" description="OmpR/PhoB-type" evidence="7">
    <location>
        <begin position="124"/>
        <end position="223"/>
    </location>
</feature>
<proteinExistence type="predicted"/>
<dbReference type="SUPFAM" id="SSF47226">
    <property type="entry name" value="Histidine-containing phosphotransfer domain, HPT domain"/>
    <property type="match status" value="1"/>
</dbReference>
<dbReference type="InterPro" id="IPR036641">
    <property type="entry name" value="HPT_dom_sf"/>
</dbReference>
<dbReference type="InterPro" id="IPR001867">
    <property type="entry name" value="OmpR/PhoB-type_DNA-bd"/>
</dbReference>
<dbReference type="Proteomes" id="UP001476950">
    <property type="component" value="Unassembled WGS sequence"/>
</dbReference>
<dbReference type="Gene3D" id="1.10.10.10">
    <property type="entry name" value="Winged helix-like DNA-binding domain superfamily/Winged helix DNA-binding domain"/>
    <property type="match status" value="1"/>
</dbReference>
<dbReference type="Pfam" id="PF00486">
    <property type="entry name" value="Trans_reg_C"/>
    <property type="match status" value="1"/>
</dbReference>
<dbReference type="EMBL" id="JAMPLM010000021">
    <property type="protein sequence ID" value="MEP1060701.1"/>
    <property type="molecule type" value="Genomic_DNA"/>
</dbReference>
<dbReference type="InterPro" id="IPR008207">
    <property type="entry name" value="Sig_transdc_His_kin_Hpt_dom"/>
</dbReference>
<keyword evidence="9" id="KW-1185">Reference proteome</keyword>
<dbReference type="SUPFAM" id="SSF52172">
    <property type="entry name" value="CheY-like"/>
    <property type="match status" value="2"/>
</dbReference>
<evidence type="ECO:0000256" key="2">
    <source>
        <dbReference type="PROSITE-ProRule" id="PRU00110"/>
    </source>
</evidence>
<protein>
    <submittedName>
        <fullName evidence="8">Response regulator</fullName>
    </submittedName>
</protein>
<evidence type="ECO:0000259" key="5">
    <source>
        <dbReference type="PROSITE" id="PS50110"/>
    </source>
</evidence>
<keyword evidence="3" id="KW-0597">Phosphoprotein</keyword>
<dbReference type="Pfam" id="PF01627">
    <property type="entry name" value="Hpt"/>
    <property type="match status" value="1"/>
</dbReference>
<feature type="DNA-binding region" description="OmpR/PhoB-type" evidence="4">
    <location>
        <begin position="124"/>
        <end position="223"/>
    </location>
</feature>
<dbReference type="SMART" id="SM00862">
    <property type="entry name" value="Trans_reg_C"/>
    <property type="match status" value="1"/>
</dbReference>
<evidence type="ECO:0000313" key="8">
    <source>
        <dbReference type="EMBL" id="MEP1060701.1"/>
    </source>
</evidence>
<keyword evidence="1 4" id="KW-0238">DNA-binding</keyword>
<feature type="modified residue" description="4-aspartylphosphate" evidence="3">
    <location>
        <position position="51"/>
    </location>
</feature>
<evidence type="ECO:0000313" key="9">
    <source>
        <dbReference type="Proteomes" id="UP001476950"/>
    </source>
</evidence>
<dbReference type="InterPro" id="IPR011006">
    <property type="entry name" value="CheY-like_superfamily"/>
</dbReference>
<dbReference type="CDD" id="cd00383">
    <property type="entry name" value="trans_reg_C"/>
    <property type="match status" value="1"/>
</dbReference>
<feature type="domain" description="Response regulatory" evidence="5">
    <location>
        <begin position="383"/>
        <end position="499"/>
    </location>
</feature>
<feature type="domain" description="Response regulatory" evidence="5">
    <location>
        <begin position="2"/>
        <end position="116"/>
    </location>
</feature>
<dbReference type="PROSITE" id="PS50110">
    <property type="entry name" value="RESPONSE_REGULATORY"/>
    <property type="match status" value="2"/>
</dbReference>
<evidence type="ECO:0000256" key="1">
    <source>
        <dbReference type="ARBA" id="ARBA00023125"/>
    </source>
</evidence>
<dbReference type="Gene3D" id="1.20.120.160">
    <property type="entry name" value="HPT domain"/>
    <property type="match status" value="1"/>
</dbReference>
<evidence type="ECO:0000259" key="7">
    <source>
        <dbReference type="PROSITE" id="PS51755"/>
    </source>
</evidence>
<feature type="modified residue" description="Phosphohistidine" evidence="2">
    <location>
        <position position="295"/>
    </location>
</feature>
<dbReference type="CDD" id="cd17574">
    <property type="entry name" value="REC_OmpR"/>
    <property type="match status" value="1"/>
</dbReference>
<dbReference type="PANTHER" id="PTHR48111:SF15">
    <property type="entry name" value="OMPR SUBFAMILY"/>
    <property type="match status" value="1"/>
</dbReference>
<feature type="domain" description="HPt" evidence="6">
    <location>
        <begin position="248"/>
        <end position="352"/>
    </location>
</feature>
<dbReference type="PROSITE" id="PS51755">
    <property type="entry name" value="OMPR_PHOB"/>
    <property type="match status" value="1"/>
</dbReference>
<dbReference type="InterPro" id="IPR036388">
    <property type="entry name" value="WH-like_DNA-bd_sf"/>
</dbReference>
<reference evidence="8 9" key="1">
    <citation type="submission" date="2022-04" db="EMBL/GenBank/DDBJ databases">
        <title>Positive selection, recombination, and allopatry shape intraspecific diversity of widespread and dominant cyanobacteria.</title>
        <authorList>
            <person name="Wei J."/>
            <person name="Shu W."/>
            <person name="Hu C."/>
        </authorList>
    </citation>
    <scope>NUCLEOTIDE SEQUENCE [LARGE SCALE GENOMIC DNA]</scope>
    <source>
        <strain evidence="8 9">AS-A4</strain>
    </source>
</reference>
<evidence type="ECO:0000256" key="3">
    <source>
        <dbReference type="PROSITE-ProRule" id="PRU00169"/>
    </source>
</evidence>
<dbReference type="InterPro" id="IPR001789">
    <property type="entry name" value="Sig_transdc_resp-reg_receiver"/>
</dbReference>
<gene>
    <name evidence="8" type="ORF">NDI38_19905</name>
</gene>
<dbReference type="CDD" id="cd19935">
    <property type="entry name" value="REC_OmpR_CusR-like"/>
    <property type="match status" value="1"/>
</dbReference>
<evidence type="ECO:0000256" key="4">
    <source>
        <dbReference type="PROSITE-ProRule" id="PRU01091"/>
    </source>
</evidence>
<dbReference type="Gene3D" id="6.10.250.690">
    <property type="match status" value="1"/>
</dbReference>
<evidence type="ECO:0000259" key="6">
    <source>
        <dbReference type="PROSITE" id="PS50894"/>
    </source>
</evidence>
<dbReference type="RefSeq" id="WP_190446863.1">
    <property type="nucleotide sequence ID" value="NZ_JAMPLM010000021.1"/>
</dbReference>
<comment type="caution">
    <text evidence="8">The sequence shown here is derived from an EMBL/GenBank/DDBJ whole genome shotgun (WGS) entry which is preliminary data.</text>
</comment>
<feature type="modified residue" description="4-aspartylphosphate" evidence="3">
    <location>
        <position position="432"/>
    </location>
</feature>
<sequence length="512" mass="56556">MRILLVDDDEHLAELLRTTLTEQHYVVDTAADGQAGWALAESLTYDLILLDVMLPKLDGISFCRQLRAQGKQVPVLLLTARDTSNDKVMGLDAGADDYLVKPLCLQELAARMRALLRRGSVVTASVLEWGRLRLDPSSCEVTYDRAPLRLTPKEYALLELFLRNNQRVYSRSAILDQLWSLDDDPPGEDTVKTHIKGLRQRLKAVGAADLVETVYGLGYRLNQSYAQTPAQSSTPALAAPDDQRQHQTQAAVAKIWQRAQGKVLDRIAVLEQAAQALQMNQLDSALHDQALQEAHKLAGSLGTFGADEGSQLARQIETLLQAKGALKKAQLTDLLALIARLRASVDSVPSQPLEPSSETTVEALTTPAKMQPPSEPCQVTEASIFAIDDDPLILTVLQTVLEPWGFQVTPLDDPQRFWEILPTVAPDLVILDIEMPKIDGIKLCSTLRNNTRWGWVPVLFLTAKTDAATLHQIFEAGADDYVGKPIVAPELVARICNRLKRTRRLRHESSSP</sequence>
<dbReference type="PANTHER" id="PTHR48111">
    <property type="entry name" value="REGULATOR OF RPOS"/>
    <property type="match status" value="1"/>
</dbReference>
<dbReference type="Gene3D" id="3.40.50.2300">
    <property type="match status" value="2"/>
</dbReference>
<dbReference type="PROSITE" id="PS50894">
    <property type="entry name" value="HPT"/>
    <property type="match status" value="1"/>
</dbReference>
<dbReference type="InterPro" id="IPR039420">
    <property type="entry name" value="WalR-like"/>
</dbReference>
<organism evidence="8 9">
    <name type="scientific">Stenomitos frigidus AS-A4</name>
    <dbReference type="NCBI Taxonomy" id="2933935"/>
    <lineage>
        <taxon>Bacteria</taxon>
        <taxon>Bacillati</taxon>
        <taxon>Cyanobacteriota</taxon>
        <taxon>Cyanophyceae</taxon>
        <taxon>Leptolyngbyales</taxon>
        <taxon>Leptolyngbyaceae</taxon>
        <taxon>Stenomitos</taxon>
    </lineage>
</organism>
<dbReference type="SMART" id="SM00448">
    <property type="entry name" value="REC"/>
    <property type="match status" value="2"/>
</dbReference>